<feature type="domain" description="Globin" evidence="2">
    <location>
        <begin position="36"/>
        <end position="130"/>
    </location>
</feature>
<dbReference type="InterPro" id="IPR000971">
    <property type="entry name" value="Globin"/>
</dbReference>
<evidence type="ECO:0000259" key="2">
    <source>
        <dbReference type="Pfam" id="PF00042"/>
    </source>
</evidence>
<dbReference type="HOGENOM" id="CLU_153827_0_0_6"/>
<name>B1KNW6_SHEWM</name>
<proteinExistence type="inferred from homology"/>
<gene>
    <name evidence="3" type="ordered locus">Swoo_3305</name>
</gene>
<dbReference type="Pfam" id="PF00042">
    <property type="entry name" value="Globin"/>
    <property type="match status" value="1"/>
</dbReference>
<keyword evidence="1" id="KW-0408">Iron</keyword>
<keyword evidence="4" id="KW-1185">Reference proteome</keyword>
<dbReference type="CDD" id="cd01040">
    <property type="entry name" value="Mb-like"/>
    <property type="match status" value="1"/>
</dbReference>
<sequence>MDSIRFTMSNNIDFSEIFNDSYDFVLRNEELFFSTFYEIFVSSSPQVKAAFKHTNMAKQNEMVRESFGFIICFFVTKIADEQLVKLAIDHKDKFHVDSELYAVFVNSVLAALEKIYPKYNNECAVAWRITMAPGIEFMKHIYDVE</sequence>
<dbReference type="GO" id="GO:0019825">
    <property type="term" value="F:oxygen binding"/>
    <property type="evidence" value="ECO:0007669"/>
    <property type="project" value="InterPro"/>
</dbReference>
<protein>
    <recommendedName>
        <fullName evidence="2">Globin domain-containing protein</fullName>
    </recommendedName>
</protein>
<evidence type="ECO:0000313" key="3">
    <source>
        <dbReference type="EMBL" id="ACA87574.1"/>
    </source>
</evidence>
<reference evidence="3 4" key="1">
    <citation type="submission" date="2008-02" db="EMBL/GenBank/DDBJ databases">
        <title>Complete sequence of Shewanella woodyi ATCC 51908.</title>
        <authorList>
            <consortium name="US DOE Joint Genome Institute"/>
            <person name="Copeland A."/>
            <person name="Lucas S."/>
            <person name="Lapidus A."/>
            <person name="Glavina del Rio T."/>
            <person name="Dalin E."/>
            <person name="Tice H."/>
            <person name="Bruce D."/>
            <person name="Goodwin L."/>
            <person name="Pitluck S."/>
            <person name="Sims D."/>
            <person name="Brettin T."/>
            <person name="Detter J.C."/>
            <person name="Han C."/>
            <person name="Kuske C.R."/>
            <person name="Schmutz J."/>
            <person name="Larimer F."/>
            <person name="Land M."/>
            <person name="Hauser L."/>
            <person name="Kyrpides N."/>
            <person name="Lykidis A."/>
            <person name="Zhao J.-S."/>
            <person name="Richardson P."/>
        </authorList>
    </citation>
    <scope>NUCLEOTIDE SEQUENCE [LARGE SCALE GENOMIC DNA]</scope>
    <source>
        <strain evidence="4">ATCC 51908 / MS32</strain>
    </source>
</reference>
<dbReference type="InterPro" id="IPR012292">
    <property type="entry name" value="Globin/Proto"/>
</dbReference>
<accession>B1KNW6</accession>
<dbReference type="GO" id="GO:0005344">
    <property type="term" value="F:oxygen carrier activity"/>
    <property type="evidence" value="ECO:0007669"/>
    <property type="project" value="UniProtKB-KW"/>
</dbReference>
<dbReference type="GO" id="GO:0020037">
    <property type="term" value="F:heme binding"/>
    <property type="evidence" value="ECO:0007669"/>
    <property type="project" value="InterPro"/>
</dbReference>
<evidence type="ECO:0000313" key="4">
    <source>
        <dbReference type="Proteomes" id="UP000002168"/>
    </source>
</evidence>
<dbReference type="STRING" id="392500.Swoo_3305"/>
<keyword evidence="1" id="KW-0479">Metal-binding</keyword>
<dbReference type="SUPFAM" id="SSF46458">
    <property type="entry name" value="Globin-like"/>
    <property type="match status" value="1"/>
</dbReference>
<dbReference type="InterPro" id="IPR044399">
    <property type="entry name" value="Mb-like_M"/>
</dbReference>
<dbReference type="AlphaFoldDB" id="B1KNW6"/>
<dbReference type="Proteomes" id="UP000002168">
    <property type="component" value="Chromosome"/>
</dbReference>
<dbReference type="InterPro" id="IPR009050">
    <property type="entry name" value="Globin-like_sf"/>
</dbReference>
<dbReference type="EMBL" id="CP000961">
    <property type="protein sequence ID" value="ACA87574.1"/>
    <property type="molecule type" value="Genomic_DNA"/>
</dbReference>
<keyword evidence="1" id="KW-0561">Oxygen transport</keyword>
<keyword evidence="1" id="KW-0813">Transport</keyword>
<comment type="similarity">
    <text evidence="1">Belongs to the globin family.</text>
</comment>
<organism evidence="3 4">
    <name type="scientific">Shewanella woodyi (strain ATCC 51908 / MS32)</name>
    <dbReference type="NCBI Taxonomy" id="392500"/>
    <lineage>
        <taxon>Bacteria</taxon>
        <taxon>Pseudomonadati</taxon>
        <taxon>Pseudomonadota</taxon>
        <taxon>Gammaproteobacteria</taxon>
        <taxon>Alteromonadales</taxon>
        <taxon>Shewanellaceae</taxon>
        <taxon>Shewanella</taxon>
    </lineage>
</organism>
<evidence type="ECO:0000256" key="1">
    <source>
        <dbReference type="RuleBase" id="RU000356"/>
    </source>
</evidence>
<keyword evidence="1" id="KW-0349">Heme</keyword>
<dbReference type="eggNOG" id="COG1017">
    <property type="taxonomic scope" value="Bacteria"/>
</dbReference>
<dbReference type="KEGG" id="swd:Swoo_3305"/>
<dbReference type="Gene3D" id="1.10.490.10">
    <property type="entry name" value="Globins"/>
    <property type="match status" value="1"/>
</dbReference>